<evidence type="ECO:0000313" key="2">
    <source>
        <dbReference type="EMBL" id="AUT69178.1"/>
    </source>
</evidence>
<name>A0AAN1J8A7_9BURK</name>
<organism evidence="2 3">
    <name type="scientific">Paraburkholderia hospita</name>
    <dbReference type="NCBI Taxonomy" id="169430"/>
    <lineage>
        <taxon>Bacteria</taxon>
        <taxon>Pseudomonadati</taxon>
        <taxon>Pseudomonadota</taxon>
        <taxon>Betaproteobacteria</taxon>
        <taxon>Burkholderiales</taxon>
        <taxon>Burkholderiaceae</taxon>
        <taxon>Paraburkholderia</taxon>
    </lineage>
</organism>
<evidence type="ECO:0000313" key="3">
    <source>
        <dbReference type="Proteomes" id="UP000236649"/>
    </source>
</evidence>
<feature type="region of interest" description="Disordered" evidence="1">
    <location>
        <begin position="105"/>
        <end position="164"/>
    </location>
</feature>
<proteinExistence type="predicted"/>
<reference evidence="2 3" key="1">
    <citation type="submission" date="2018-01" db="EMBL/GenBank/DDBJ databases">
        <title>Species boundaries and ecological features among Paraburkholderia terrae DSMZ17804T, P. hospita DSMZ17164T and P. caribensis DSMZ13236T.</title>
        <authorList>
            <person name="Pratama A.A."/>
        </authorList>
    </citation>
    <scope>NUCLEOTIDE SEQUENCE [LARGE SCALE GENOMIC DNA]</scope>
    <source>
        <strain evidence="2 3">DSM 17164</strain>
    </source>
</reference>
<dbReference type="KEGG" id="phs:C2L64_13330"/>
<dbReference type="Proteomes" id="UP000236649">
    <property type="component" value="Chromosome 1"/>
</dbReference>
<protein>
    <submittedName>
        <fullName evidence="2">DUF1376 domain-containing protein</fullName>
    </submittedName>
</protein>
<sequence length="190" mass="21644">MNYYPHHIGDFRSGTVNMSRLERWIYRDLLDAYYDTEKPLPADLDAVCYSVGANSDEGRRIVENTPQFDARTALARWAGVDLLAEPCPTQTSIASRSRRLCGWHKPTPSRHSGHRVGNGRFPIPNGHPSASRLQYGRSRPTGRERPSCTRSEAPTESRSNHQQAFSDVRGRCDFVVRRRYLNLTRSLKIS</sequence>
<dbReference type="InterPro" id="IPR010781">
    <property type="entry name" value="DUF1376"/>
</dbReference>
<feature type="compositionally biased region" description="Basic and acidic residues" evidence="1">
    <location>
        <begin position="141"/>
        <end position="159"/>
    </location>
</feature>
<accession>A0AAN1J8A7</accession>
<dbReference type="Pfam" id="PF07120">
    <property type="entry name" value="DUF1376"/>
    <property type="match status" value="1"/>
</dbReference>
<gene>
    <name evidence="2" type="ORF">C2L64_13330</name>
</gene>
<evidence type="ECO:0000256" key="1">
    <source>
        <dbReference type="SAM" id="MobiDB-lite"/>
    </source>
</evidence>
<dbReference type="AlphaFoldDB" id="A0AAN1J8A7"/>
<feature type="compositionally biased region" description="Basic residues" evidence="1">
    <location>
        <begin position="105"/>
        <end position="114"/>
    </location>
</feature>
<dbReference type="EMBL" id="CP026105">
    <property type="protein sequence ID" value="AUT69178.1"/>
    <property type="molecule type" value="Genomic_DNA"/>
</dbReference>